<dbReference type="EMBL" id="BSST01000001">
    <property type="protein sequence ID" value="GLX79041.1"/>
    <property type="molecule type" value="Genomic_DNA"/>
</dbReference>
<accession>A0ABQ6GXX6</accession>
<keyword evidence="3" id="KW-1185">Reference proteome</keyword>
<organism evidence="2 3">
    <name type="scientific">Thalassotalea insulae</name>
    <dbReference type="NCBI Taxonomy" id="2056778"/>
    <lineage>
        <taxon>Bacteria</taxon>
        <taxon>Pseudomonadati</taxon>
        <taxon>Pseudomonadota</taxon>
        <taxon>Gammaproteobacteria</taxon>
        <taxon>Alteromonadales</taxon>
        <taxon>Colwelliaceae</taxon>
        <taxon>Thalassotalea</taxon>
    </lineage>
</organism>
<feature type="chain" id="PRO_5045591885" description="Secreted protein with PEP-CTERM sorting signal" evidence="1">
    <location>
        <begin position="23"/>
        <end position="354"/>
    </location>
</feature>
<evidence type="ECO:0000313" key="2">
    <source>
        <dbReference type="EMBL" id="GLX79041.1"/>
    </source>
</evidence>
<evidence type="ECO:0000256" key="1">
    <source>
        <dbReference type="SAM" id="SignalP"/>
    </source>
</evidence>
<keyword evidence="1" id="KW-0732">Signal</keyword>
<dbReference type="RefSeq" id="WP_284244929.1">
    <property type="nucleotide sequence ID" value="NZ_BSST01000001.1"/>
</dbReference>
<feature type="signal peptide" evidence="1">
    <location>
        <begin position="1"/>
        <end position="22"/>
    </location>
</feature>
<proteinExistence type="predicted"/>
<reference evidence="2 3" key="1">
    <citation type="submission" date="2023-03" db="EMBL/GenBank/DDBJ databases">
        <title>Draft genome sequence of Thalassotalea insulae KCTC 62186T.</title>
        <authorList>
            <person name="Sawabe T."/>
        </authorList>
    </citation>
    <scope>NUCLEOTIDE SEQUENCE [LARGE SCALE GENOMIC DNA]</scope>
    <source>
        <strain evidence="2 3">KCTC 62186</strain>
    </source>
</reference>
<sequence length="354" mass="40462">MKKHSLAFGLLASYLLMSSAQAGLVQLEFNHTTTPYGQANYINVLKDLTLTQTNPLEYGEGFGYNDFRLDIRFSDLNHFQFDDSNGTLWYDSDNRFQVNSSFTVDFDDANNQEKFYQTVANRDFYQQATVMMLETKIPEGFSGALYNFYDRDNSVVSDPNKNLSDTAPMAAPSGNHLAIGLQGESYLRSEFDAGIFYSELIRNPFESFFLDTYQGFEPGLTDPTQAEVDQYVADNFISAINWSFSFNRSFKNLDSENPGYYVDAKINFEYAASAEPFVTDIFNKETDRLLQVIEYIPKPLIYLDEANTSYEFVAAKATEVPEPNTLFLLTFAIIALLWQQRKRYKRQDVELTAA</sequence>
<gene>
    <name evidence="2" type="ORF">tinsulaeT_23810</name>
</gene>
<dbReference type="InterPro" id="IPR013424">
    <property type="entry name" value="Ice-binding_C"/>
</dbReference>
<protein>
    <recommendedName>
        <fullName evidence="4">Secreted protein with PEP-CTERM sorting signal</fullName>
    </recommendedName>
</protein>
<evidence type="ECO:0000313" key="3">
    <source>
        <dbReference type="Proteomes" id="UP001157186"/>
    </source>
</evidence>
<comment type="caution">
    <text evidence="2">The sequence shown here is derived from an EMBL/GenBank/DDBJ whole genome shotgun (WGS) entry which is preliminary data.</text>
</comment>
<dbReference type="Proteomes" id="UP001157186">
    <property type="component" value="Unassembled WGS sequence"/>
</dbReference>
<evidence type="ECO:0008006" key="4">
    <source>
        <dbReference type="Google" id="ProtNLM"/>
    </source>
</evidence>
<name>A0ABQ6GXX6_9GAMM</name>
<dbReference type="NCBIfam" id="TIGR02595">
    <property type="entry name" value="PEP_CTERM"/>
    <property type="match status" value="1"/>
</dbReference>